<name>E9H2M1_DAPPU</name>
<dbReference type="Proteomes" id="UP000000305">
    <property type="component" value="Unassembled WGS sequence"/>
</dbReference>
<organism evidence="1 2">
    <name type="scientific">Daphnia pulex</name>
    <name type="common">Water flea</name>
    <dbReference type="NCBI Taxonomy" id="6669"/>
    <lineage>
        <taxon>Eukaryota</taxon>
        <taxon>Metazoa</taxon>
        <taxon>Ecdysozoa</taxon>
        <taxon>Arthropoda</taxon>
        <taxon>Crustacea</taxon>
        <taxon>Branchiopoda</taxon>
        <taxon>Diplostraca</taxon>
        <taxon>Cladocera</taxon>
        <taxon>Anomopoda</taxon>
        <taxon>Daphniidae</taxon>
        <taxon>Daphnia</taxon>
    </lineage>
</organism>
<sequence length="77" mass="9162">MSIQRTLDFCNKAYHTTKMYVQVSEKYIMKRIDHMQLMRTLPLSEHEGGNKKLTESCEEISQSIKEMYMDDKAEVIR</sequence>
<evidence type="ECO:0000313" key="1">
    <source>
        <dbReference type="EMBL" id="EFX73998.1"/>
    </source>
</evidence>
<protein>
    <submittedName>
        <fullName evidence="1">Uncharacterized protein</fullName>
    </submittedName>
</protein>
<dbReference type="HOGENOM" id="CLU_2640641_0_0_1"/>
<keyword evidence="2" id="KW-1185">Reference proteome</keyword>
<proteinExistence type="predicted"/>
<reference evidence="1 2" key="1">
    <citation type="journal article" date="2011" name="Science">
        <title>The ecoresponsive genome of Daphnia pulex.</title>
        <authorList>
            <person name="Colbourne J.K."/>
            <person name="Pfrender M.E."/>
            <person name="Gilbert D."/>
            <person name="Thomas W.K."/>
            <person name="Tucker A."/>
            <person name="Oakley T.H."/>
            <person name="Tokishita S."/>
            <person name="Aerts A."/>
            <person name="Arnold G.J."/>
            <person name="Basu M.K."/>
            <person name="Bauer D.J."/>
            <person name="Caceres C.E."/>
            <person name="Carmel L."/>
            <person name="Casola C."/>
            <person name="Choi J.H."/>
            <person name="Detter J.C."/>
            <person name="Dong Q."/>
            <person name="Dusheyko S."/>
            <person name="Eads B.D."/>
            <person name="Frohlich T."/>
            <person name="Geiler-Samerotte K.A."/>
            <person name="Gerlach D."/>
            <person name="Hatcher P."/>
            <person name="Jogdeo S."/>
            <person name="Krijgsveld J."/>
            <person name="Kriventseva E.V."/>
            <person name="Kultz D."/>
            <person name="Laforsch C."/>
            <person name="Lindquist E."/>
            <person name="Lopez J."/>
            <person name="Manak J.R."/>
            <person name="Muller J."/>
            <person name="Pangilinan J."/>
            <person name="Patwardhan R.P."/>
            <person name="Pitluck S."/>
            <person name="Pritham E.J."/>
            <person name="Rechtsteiner A."/>
            <person name="Rho M."/>
            <person name="Rogozin I.B."/>
            <person name="Sakarya O."/>
            <person name="Salamov A."/>
            <person name="Schaack S."/>
            <person name="Shapiro H."/>
            <person name="Shiga Y."/>
            <person name="Skalitzky C."/>
            <person name="Smith Z."/>
            <person name="Souvorov A."/>
            <person name="Sung W."/>
            <person name="Tang Z."/>
            <person name="Tsuchiya D."/>
            <person name="Tu H."/>
            <person name="Vos H."/>
            <person name="Wang M."/>
            <person name="Wolf Y.I."/>
            <person name="Yamagata H."/>
            <person name="Yamada T."/>
            <person name="Ye Y."/>
            <person name="Shaw J.R."/>
            <person name="Andrews J."/>
            <person name="Crease T.J."/>
            <person name="Tang H."/>
            <person name="Lucas S.M."/>
            <person name="Robertson H.M."/>
            <person name="Bork P."/>
            <person name="Koonin E.V."/>
            <person name="Zdobnov E.M."/>
            <person name="Grigoriev I.V."/>
            <person name="Lynch M."/>
            <person name="Boore J.L."/>
        </authorList>
    </citation>
    <scope>NUCLEOTIDE SEQUENCE [LARGE SCALE GENOMIC DNA]</scope>
</reference>
<evidence type="ECO:0000313" key="2">
    <source>
        <dbReference type="Proteomes" id="UP000000305"/>
    </source>
</evidence>
<dbReference type="InParanoid" id="E9H2M1"/>
<gene>
    <name evidence="1" type="ORF">DAPPUDRAFT_252415</name>
</gene>
<dbReference type="EMBL" id="GL732586">
    <property type="protein sequence ID" value="EFX73998.1"/>
    <property type="molecule type" value="Genomic_DNA"/>
</dbReference>
<accession>E9H2M1</accession>
<dbReference type="KEGG" id="dpx:DAPPUDRAFT_252415"/>
<dbReference type="AlphaFoldDB" id="E9H2M1"/>